<dbReference type="GeneID" id="28815565"/>
<dbReference type="RefSeq" id="XP_018066820.1">
    <property type="nucleotide sequence ID" value="XM_018205839.1"/>
</dbReference>
<sequence>MSLRAASIKNTSSDDEKAHPESGRGVVEPYYPDVEDPLEENEVFKKTHDGVDFRTVGWPRASVIFLKVIFATGVLSIPTAMYSLGAVGGALSVIGWGALNTYTAMVQGNFRNAHPGCHSIADMAAVLGGTVLRELVGALFLIAYILCAGSGILGVSIGLNALSTHAACTVWWSLIATVVIAATASVRKFHQIGWLTWAGFTSIFIAVFIVVVAVTTLDRPAAAPQTGDYELGYYVIAHPTFIAGITASATIFVSSAGTSAFLPVISEMRNPRDYNKALFVCMAIVNAAYLSFSLIVYKWCGQWVASPSLGSAGPTIKKVSYGIGLIGLIVSACLYLHVAAKYLFVRILRNSPHLQKNTAVHWITWLSCTCGLASISFILAEAIPIFNYLLALTGSICFAPLAIALPGFLWLYDHGSYRKGHLGQKLIYYAHCFLPLLGLFLCVGGTYGTVQLIINAYADKEIGSAFSCADNSGST</sequence>
<comment type="similarity">
    <text evidence="2">Belongs to the amino acid/polyamine transporter 2 family.</text>
</comment>
<organism evidence="9 10">
    <name type="scientific">Mollisia scopiformis</name>
    <name type="common">Conifer needle endophyte fungus</name>
    <name type="synonym">Phialocephala scopiformis</name>
    <dbReference type="NCBI Taxonomy" id="149040"/>
    <lineage>
        <taxon>Eukaryota</taxon>
        <taxon>Fungi</taxon>
        <taxon>Dikarya</taxon>
        <taxon>Ascomycota</taxon>
        <taxon>Pezizomycotina</taxon>
        <taxon>Leotiomycetes</taxon>
        <taxon>Helotiales</taxon>
        <taxon>Mollisiaceae</taxon>
        <taxon>Mollisia</taxon>
    </lineage>
</organism>
<dbReference type="PANTHER" id="PTHR22950">
    <property type="entry name" value="AMINO ACID TRANSPORTER"/>
    <property type="match status" value="1"/>
</dbReference>
<feature type="transmembrane region" description="Helical" evidence="7">
    <location>
        <begin position="163"/>
        <end position="182"/>
    </location>
</feature>
<dbReference type="GO" id="GO:0015179">
    <property type="term" value="F:L-amino acid transmembrane transporter activity"/>
    <property type="evidence" value="ECO:0007669"/>
    <property type="project" value="TreeGrafter"/>
</dbReference>
<evidence type="ECO:0000259" key="8">
    <source>
        <dbReference type="Pfam" id="PF01490"/>
    </source>
</evidence>
<evidence type="ECO:0000313" key="10">
    <source>
        <dbReference type="Proteomes" id="UP000070700"/>
    </source>
</evidence>
<evidence type="ECO:0000313" key="9">
    <source>
        <dbReference type="EMBL" id="KUJ12465.1"/>
    </source>
</evidence>
<keyword evidence="10" id="KW-1185">Reference proteome</keyword>
<feature type="compositionally biased region" description="Basic and acidic residues" evidence="6">
    <location>
        <begin position="12"/>
        <end position="22"/>
    </location>
</feature>
<feature type="transmembrane region" description="Helical" evidence="7">
    <location>
        <begin position="319"/>
        <end position="338"/>
    </location>
</feature>
<feature type="transmembrane region" description="Helical" evidence="7">
    <location>
        <begin position="277"/>
        <end position="299"/>
    </location>
</feature>
<reference evidence="9 10" key="1">
    <citation type="submission" date="2015-10" db="EMBL/GenBank/DDBJ databases">
        <title>Full genome of DAOMC 229536 Phialocephala scopiformis, a fungal endophyte of spruce producing the potent anti-insectan compound rugulosin.</title>
        <authorList>
            <consortium name="DOE Joint Genome Institute"/>
            <person name="Walker A.K."/>
            <person name="Frasz S.L."/>
            <person name="Seifert K.A."/>
            <person name="Miller J.D."/>
            <person name="Mondo S.J."/>
            <person name="Labutti K."/>
            <person name="Lipzen A."/>
            <person name="Dockter R."/>
            <person name="Kennedy M."/>
            <person name="Grigoriev I.V."/>
            <person name="Spatafora J.W."/>
        </authorList>
    </citation>
    <scope>NUCLEOTIDE SEQUENCE [LARGE SCALE GENOMIC DNA]</scope>
    <source>
        <strain evidence="9 10">CBS 120377</strain>
    </source>
</reference>
<dbReference type="PANTHER" id="PTHR22950:SF697">
    <property type="entry name" value="AMINO ACID TRANSPORTER (EUROFUNG)"/>
    <property type="match status" value="1"/>
</dbReference>
<evidence type="ECO:0000256" key="5">
    <source>
        <dbReference type="ARBA" id="ARBA00023136"/>
    </source>
</evidence>
<feature type="region of interest" description="Disordered" evidence="6">
    <location>
        <begin position="1"/>
        <end position="31"/>
    </location>
</feature>
<dbReference type="InterPro" id="IPR013057">
    <property type="entry name" value="AA_transpt_TM"/>
</dbReference>
<feature type="transmembrane region" description="Helical" evidence="7">
    <location>
        <begin position="359"/>
        <end position="379"/>
    </location>
</feature>
<feature type="domain" description="Amino acid transporter transmembrane" evidence="8">
    <location>
        <begin position="55"/>
        <end position="450"/>
    </location>
</feature>
<accession>A0A194WX03</accession>
<evidence type="ECO:0000256" key="6">
    <source>
        <dbReference type="SAM" id="MobiDB-lite"/>
    </source>
</evidence>
<dbReference type="KEGG" id="psco:LY89DRAFT_208064"/>
<evidence type="ECO:0000256" key="3">
    <source>
        <dbReference type="ARBA" id="ARBA00022692"/>
    </source>
</evidence>
<dbReference type="InParanoid" id="A0A194WX03"/>
<keyword evidence="3 7" id="KW-0812">Transmembrane</keyword>
<protein>
    <recommendedName>
        <fullName evidence="8">Amino acid transporter transmembrane domain-containing protein</fullName>
    </recommendedName>
</protein>
<dbReference type="EMBL" id="KQ947424">
    <property type="protein sequence ID" value="KUJ12465.1"/>
    <property type="molecule type" value="Genomic_DNA"/>
</dbReference>
<keyword evidence="5 7" id="KW-0472">Membrane</keyword>
<dbReference type="Pfam" id="PF01490">
    <property type="entry name" value="Aa_trans"/>
    <property type="match status" value="1"/>
</dbReference>
<feature type="transmembrane region" description="Helical" evidence="7">
    <location>
        <begin position="433"/>
        <end position="454"/>
    </location>
</feature>
<dbReference type="OrthoDB" id="40134at2759"/>
<dbReference type="Proteomes" id="UP000070700">
    <property type="component" value="Unassembled WGS sequence"/>
</dbReference>
<evidence type="ECO:0000256" key="7">
    <source>
        <dbReference type="SAM" id="Phobius"/>
    </source>
</evidence>
<evidence type="ECO:0000256" key="4">
    <source>
        <dbReference type="ARBA" id="ARBA00022989"/>
    </source>
</evidence>
<evidence type="ECO:0000256" key="1">
    <source>
        <dbReference type="ARBA" id="ARBA00004141"/>
    </source>
</evidence>
<comment type="subcellular location">
    <subcellularLocation>
        <location evidence="1">Membrane</location>
        <topology evidence="1">Multi-pass membrane protein</topology>
    </subcellularLocation>
</comment>
<evidence type="ECO:0000256" key="2">
    <source>
        <dbReference type="ARBA" id="ARBA00008066"/>
    </source>
</evidence>
<dbReference type="AlphaFoldDB" id="A0A194WX03"/>
<feature type="transmembrane region" description="Helical" evidence="7">
    <location>
        <begin position="236"/>
        <end position="265"/>
    </location>
</feature>
<keyword evidence="4 7" id="KW-1133">Transmembrane helix</keyword>
<proteinExistence type="inferred from homology"/>
<feature type="transmembrane region" description="Helical" evidence="7">
    <location>
        <begin position="135"/>
        <end position="157"/>
    </location>
</feature>
<dbReference type="FunFam" id="1.20.1740.10:FF:000039">
    <property type="entry name" value="Neutral amino acid transporter (Eurofung)"/>
    <property type="match status" value="1"/>
</dbReference>
<gene>
    <name evidence="9" type="ORF">LY89DRAFT_208064</name>
</gene>
<feature type="transmembrane region" description="Helical" evidence="7">
    <location>
        <begin position="385"/>
        <end position="412"/>
    </location>
</feature>
<dbReference type="GO" id="GO:0016020">
    <property type="term" value="C:membrane"/>
    <property type="evidence" value="ECO:0007669"/>
    <property type="project" value="UniProtKB-SubCell"/>
</dbReference>
<name>A0A194WX03_MOLSC</name>
<feature type="transmembrane region" description="Helical" evidence="7">
    <location>
        <begin position="194"/>
        <end position="216"/>
    </location>
</feature>